<dbReference type="PANTHER" id="PTHR36436:SF6">
    <property type="entry name" value="SLL5081 PROTEIN"/>
    <property type="match status" value="1"/>
</dbReference>
<dbReference type="Proteomes" id="UP001146468">
    <property type="component" value="Unassembled WGS sequence"/>
</dbReference>
<dbReference type="AlphaFoldDB" id="A0A9X3RLD0"/>
<reference evidence="1" key="1">
    <citation type="submission" date="2022-02" db="EMBL/GenBank/DDBJ databases">
        <title>Corynebacterium sp. from urogenital microbiome.</title>
        <authorList>
            <person name="Cappelli E.A."/>
            <person name="Ribeiro T.G."/>
            <person name="Peixe L."/>
        </authorList>
    </citation>
    <scope>NUCLEOTIDE SEQUENCE</scope>
    <source>
        <strain evidence="1">C8Ua_172</strain>
    </source>
</reference>
<dbReference type="EMBL" id="JAKMUS010000004">
    <property type="protein sequence ID" value="MCZ9293643.1"/>
    <property type="molecule type" value="Genomic_DNA"/>
</dbReference>
<keyword evidence="2" id="KW-1185">Reference proteome</keyword>
<accession>A0A9X3RLD0</accession>
<organism evidence="1 2">
    <name type="scientific">Corynebacterium meitnerae</name>
    <dbReference type="NCBI Taxonomy" id="2913498"/>
    <lineage>
        <taxon>Bacteria</taxon>
        <taxon>Bacillati</taxon>
        <taxon>Actinomycetota</taxon>
        <taxon>Actinomycetes</taxon>
        <taxon>Mycobacteriales</taxon>
        <taxon>Corynebacteriaceae</taxon>
        <taxon>Corynebacterium</taxon>
    </lineage>
</organism>
<comment type="caution">
    <text evidence="1">The sequence shown here is derived from an EMBL/GenBank/DDBJ whole genome shotgun (WGS) entry which is preliminary data.</text>
</comment>
<dbReference type="RefSeq" id="WP_269965081.1">
    <property type="nucleotide sequence ID" value="NZ_JAKMUS010000004.1"/>
</dbReference>
<dbReference type="Pfam" id="PF09234">
    <property type="entry name" value="DUF1963"/>
    <property type="match status" value="1"/>
</dbReference>
<dbReference type="InterPro" id="IPR035948">
    <property type="entry name" value="YwqG-like_sf"/>
</dbReference>
<evidence type="ECO:0000313" key="2">
    <source>
        <dbReference type="Proteomes" id="UP001146468"/>
    </source>
</evidence>
<dbReference type="PANTHER" id="PTHR36436">
    <property type="entry name" value="SLL5081 PROTEIN"/>
    <property type="match status" value="1"/>
</dbReference>
<dbReference type="Gene3D" id="2.30.320.10">
    <property type="entry name" value="YwqG-like"/>
    <property type="match status" value="1"/>
</dbReference>
<protein>
    <submittedName>
        <fullName evidence="1">DUF1963 domain-containing protein</fullName>
    </submittedName>
</protein>
<sequence>MSEFTAQVQALRSLIESGEFISEDTDGLIQLAQPGVALPYSTTTPTEHGSYFGGRPYLPEGSAWPIAKSGQPLLHIIQLNFADIVGHARAEGALTSEATLDGLIPESGILQLFVGADPLYGGFDSGTPGDGMEIRYIPEPAEGFGNHSFPGPHTAAPAAFDEEHEDYCSPFNEDIETVMNSPIALSSAVAMIPPTDQVVYEAWESEKDDDFIENDEYFEELVELRNAARKQSNIVLGGFPAYAQDPTQPDGYVHFLEIDSTYVEEEALPFEIMWGDLGVAHVFLHPDALKKMHAGEAVVYRSENTGTADGAVFYWDCG</sequence>
<name>A0A9X3RLD0_9CORY</name>
<dbReference type="InterPro" id="IPR015315">
    <property type="entry name" value="DUF1963"/>
</dbReference>
<evidence type="ECO:0000313" key="1">
    <source>
        <dbReference type="EMBL" id="MCZ9293643.1"/>
    </source>
</evidence>
<dbReference type="SUPFAM" id="SSF103032">
    <property type="entry name" value="Hypothetical protein YwqG"/>
    <property type="match status" value="1"/>
</dbReference>
<gene>
    <name evidence="1" type="ORF">L8U60_03985</name>
</gene>
<proteinExistence type="predicted"/>